<gene>
    <name evidence="4" type="ORF">GNH96_09900</name>
</gene>
<dbReference type="InterPro" id="IPR032710">
    <property type="entry name" value="NTF2-like_dom_sf"/>
</dbReference>
<dbReference type="EMBL" id="CP046565">
    <property type="protein sequence ID" value="QJD30252.1"/>
    <property type="molecule type" value="Genomic_DNA"/>
</dbReference>
<dbReference type="Pfam" id="PF04280">
    <property type="entry name" value="Tim44"/>
    <property type="match status" value="1"/>
</dbReference>
<feature type="domain" description="Tim44-like" evidence="3">
    <location>
        <begin position="174"/>
        <end position="305"/>
    </location>
</feature>
<dbReference type="Proteomes" id="UP000503004">
    <property type="component" value="Chromosome"/>
</dbReference>
<keyword evidence="2" id="KW-0812">Transmembrane</keyword>
<dbReference type="SMART" id="SM00978">
    <property type="entry name" value="Tim44"/>
    <property type="match status" value="1"/>
</dbReference>
<dbReference type="PANTHER" id="PTHR41542">
    <property type="entry name" value="BLL5807 PROTEIN"/>
    <property type="match status" value="1"/>
</dbReference>
<dbReference type="KEGG" id="metu:GNH96_09900"/>
<keyword evidence="5" id="KW-1185">Reference proteome</keyword>
<dbReference type="SUPFAM" id="SSF54427">
    <property type="entry name" value="NTF2-like"/>
    <property type="match status" value="1"/>
</dbReference>
<evidence type="ECO:0000256" key="1">
    <source>
        <dbReference type="SAM" id="MobiDB-lite"/>
    </source>
</evidence>
<feature type="transmembrane region" description="Helical" evidence="2">
    <location>
        <begin position="89"/>
        <end position="107"/>
    </location>
</feature>
<dbReference type="Gene3D" id="3.10.450.240">
    <property type="match status" value="1"/>
</dbReference>
<keyword evidence="2" id="KW-1133">Transmembrane helix</keyword>
<feature type="compositionally biased region" description="Polar residues" evidence="1">
    <location>
        <begin position="51"/>
        <end position="77"/>
    </location>
</feature>
<feature type="region of interest" description="Disordered" evidence="1">
    <location>
        <begin position="37"/>
        <end position="78"/>
    </location>
</feature>
<sequence length="308" mass="33579">MKKTFGFALSTALITVLLFSGMNEAFAKRLGGGSSFGSRPSYSEPYRRSTDGNSFSQTQRPGYQPSQPASAASQRNQAVREAYSRRGGLMGMLGGLALGGLLGAMLFGGAFEHLNFLDILLFAGVGYGLYRLLAARRPQPQPAAGAGYYPHSEPATGLKPSSERPAFDTDLLSRRGRAQPGRTLPADFDPAGFLNGAKAAYRQLQAAWDERDLGTLRALATDKVFAELQDQLRASAEPHRTELLRVDAEILEVSDRGDEREVAVLFDVTLREAPAEEAAVVHEVWHFVRSRSSRQPTWFLDGIQQVEA</sequence>
<name>A0A858Q8M2_9GAMM</name>
<reference evidence="5" key="1">
    <citation type="submission" date="2019-12" db="EMBL/GenBank/DDBJ databases">
        <authorList>
            <person name="Awala S.I."/>
            <person name="Rhee S.K."/>
        </authorList>
    </citation>
    <scope>NUCLEOTIDE SEQUENCE [LARGE SCALE GENOMIC DNA]</scope>
    <source>
        <strain evidence="5">IM1</strain>
    </source>
</reference>
<dbReference type="InterPro" id="IPR007379">
    <property type="entry name" value="Tim44-like_dom"/>
</dbReference>
<evidence type="ECO:0000313" key="5">
    <source>
        <dbReference type="Proteomes" id="UP000503004"/>
    </source>
</evidence>
<proteinExistence type="predicted"/>
<feature type="transmembrane region" description="Helical" evidence="2">
    <location>
        <begin position="114"/>
        <end position="133"/>
    </location>
</feature>
<dbReference type="RefSeq" id="WP_169603525.1">
    <property type="nucleotide sequence ID" value="NZ_CP046565.1"/>
</dbReference>
<dbReference type="PANTHER" id="PTHR41542:SF1">
    <property type="entry name" value="BLL5807 PROTEIN"/>
    <property type="match status" value="1"/>
</dbReference>
<dbReference type="AlphaFoldDB" id="A0A858Q8M2"/>
<evidence type="ECO:0000259" key="3">
    <source>
        <dbReference type="SMART" id="SM00978"/>
    </source>
</evidence>
<protein>
    <submittedName>
        <fullName evidence="4">Tim44 domain-containing protein</fullName>
    </submittedName>
</protein>
<evidence type="ECO:0000256" key="2">
    <source>
        <dbReference type="SAM" id="Phobius"/>
    </source>
</evidence>
<keyword evidence="2" id="KW-0472">Membrane</keyword>
<accession>A0A858Q8M2</accession>
<evidence type="ECO:0000313" key="4">
    <source>
        <dbReference type="EMBL" id="QJD30252.1"/>
    </source>
</evidence>
<organism evidence="4 5">
    <name type="scientific">Methylococcus geothermalis</name>
    <dbReference type="NCBI Taxonomy" id="2681310"/>
    <lineage>
        <taxon>Bacteria</taxon>
        <taxon>Pseudomonadati</taxon>
        <taxon>Pseudomonadota</taxon>
        <taxon>Gammaproteobacteria</taxon>
        <taxon>Methylococcales</taxon>
        <taxon>Methylococcaceae</taxon>
        <taxon>Methylococcus</taxon>
    </lineage>
</organism>